<evidence type="ECO:0000313" key="1">
    <source>
        <dbReference type="EMBL" id="TNN76269.1"/>
    </source>
</evidence>
<organism evidence="1 2">
    <name type="scientific">Liparis tanakae</name>
    <name type="common">Tanaka's snailfish</name>
    <dbReference type="NCBI Taxonomy" id="230148"/>
    <lineage>
        <taxon>Eukaryota</taxon>
        <taxon>Metazoa</taxon>
        <taxon>Chordata</taxon>
        <taxon>Craniata</taxon>
        <taxon>Vertebrata</taxon>
        <taxon>Euteleostomi</taxon>
        <taxon>Actinopterygii</taxon>
        <taxon>Neopterygii</taxon>
        <taxon>Teleostei</taxon>
        <taxon>Neoteleostei</taxon>
        <taxon>Acanthomorphata</taxon>
        <taxon>Eupercaria</taxon>
        <taxon>Perciformes</taxon>
        <taxon>Cottioidei</taxon>
        <taxon>Cottales</taxon>
        <taxon>Liparidae</taxon>
        <taxon>Liparis</taxon>
    </lineage>
</organism>
<keyword evidence="2" id="KW-1185">Reference proteome</keyword>
<dbReference type="EMBL" id="SRLO01000095">
    <property type="protein sequence ID" value="TNN76269.1"/>
    <property type="molecule type" value="Genomic_DNA"/>
</dbReference>
<accession>A0A4Z2IDV9</accession>
<sequence length="85" mass="9124">MSFCGSGASITHTHASQSHFAAGHNSFHFSSALESGMSLLFFFRHFHGLKILPMVENLPLRFGGGVLPPSPTMVPWCCSASSSKI</sequence>
<dbReference type="Proteomes" id="UP000314294">
    <property type="component" value="Unassembled WGS sequence"/>
</dbReference>
<protein>
    <submittedName>
        <fullName evidence="1">Uncharacterized protein</fullName>
    </submittedName>
</protein>
<proteinExistence type="predicted"/>
<evidence type="ECO:0000313" key="2">
    <source>
        <dbReference type="Proteomes" id="UP000314294"/>
    </source>
</evidence>
<gene>
    <name evidence="1" type="ORF">EYF80_013557</name>
</gene>
<comment type="caution">
    <text evidence="1">The sequence shown here is derived from an EMBL/GenBank/DDBJ whole genome shotgun (WGS) entry which is preliminary data.</text>
</comment>
<name>A0A4Z2IDV9_9TELE</name>
<dbReference type="AlphaFoldDB" id="A0A4Z2IDV9"/>
<reference evidence="1 2" key="1">
    <citation type="submission" date="2019-03" db="EMBL/GenBank/DDBJ databases">
        <title>First draft genome of Liparis tanakae, snailfish: a comprehensive survey of snailfish specific genes.</title>
        <authorList>
            <person name="Kim W."/>
            <person name="Song I."/>
            <person name="Jeong J.-H."/>
            <person name="Kim D."/>
            <person name="Kim S."/>
            <person name="Ryu S."/>
            <person name="Song J.Y."/>
            <person name="Lee S.K."/>
        </authorList>
    </citation>
    <scope>NUCLEOTIDE SEQUENCE [LARGE SCALE GENOMIC DNA]</scope>
    <source>
        <tissue evidence="1">Muscle</tissue>
    </source>
</reference>